<organism evidence="1 2">
    <name type="scientific">Austropuccinia psidii MF-1</name>
    <dbReference type="NCBI Taxonomy" id="1389203"/>
    <lineage>
        <taxon>Eukaryota</taxon>
        <taxon>Fungi</taxon>
        <taxon>Dikarya</taxon>
        <taxon>Basidiomycota</taxon>
        <taxon>Pucciniomycotina</taxon>
        <taxon>Pucciniomycetes</taxon>
        <taxon>Pucciniales</taxon>
        <taxon>Sphaerophragmiaceae</taxon>
        <taxon>Austropuccinia</taxon>
    </lineage>
</organism>
<accession>A0A9Q3DSC9</accession>
<keyword evidence="2" id="KW-1185">Reference proteome</keyword>
<comment type="caution">
    <text evidence="1">The sequence shown here is derived from an EMBL/GenBank/DDBJ whole genome shotgun (WGS) entry which is preliminary data.</text>
</comment>
<dbReference type="AlphaFoldDB" id="A0A9Q3DSC9"/>
<name>A0A9Q3DSC9_9BASI</name>
<dbReference type="EMBL" id="AVOT02020660">
    <property type="protein sequence ID" value="MBW0508980.1"/>
    <property type="molecule type" value="Genomic_DNA"/>
</dbReference>
<proteinExistence type="predicted"/>
<sequence length="158" mass="18442">MGDDIRESYEDDQDPIEEFLLECQEETQLKIWGKQLEEGLLQDNSNKNLCKNTKYAQKFLVTPAKRMAYIHGTATKMTLFVDNAKHPLIIDNDENFSIVAKEYLEKKFSTWENQLFQTKAKNYRSVSEKMTSIGTIIKEIRIPYRKGDIRCNPDLVVL</sequence>
<reference evidence="1" key="1">
    <citation type="submission" date="2021-03" db="EMBL/GenBank/DDBJ databases">
        <title>Draft genome sequence of rust myrtle Austropuccinia psidii MF-1, a brazilian biotype.</title>
        <authorList>
            <person name="Quecine M.C."/>
            <person name="Pachon D.M.R."/>
            <person name="Bonatelli M.L."/>
            <person name="Correr F.H."/>
            <person name="Franceschini L.M."/>
            <person name="Leite T.F."/>
            <person name="Margarido G.R.A."/>
            <person name="Almeida C.A."/>
            <person name="Ferrarezi J.A."/>
            <person name="Labate C.A."/>
        </authorList>
    </citation>
    <scope>NUCLEOTIDE SEQUENCE</scope>
    <source>
        <strain evidence="1">MF-1</strain>
    </source>
</reference>
<evidence type="ECO:0000313" key="1">
    <source>
        <dbReference type="EMBL" id="MBW0508980.1"/>
    </source>
</evidence>
<protein>
    <submittedName>
        <fullName evidence="1">Uncharacterized protein</fullName>
    </submittedName>
</protein>
<evidence type="ECO:0000313" key="2">
    <source>
        <dbReference type="Proteomes" id="UP000765509"/>
    </source>
</evidence>
<gene>
    <name evidence="1" type="ORF">O181_048695</name>
</gene>
<dbReference type="Proteomes" id="UP000765509">
    <property type="component" value="Unassembled WGS sequence"/>
</dbReference>